<name>A0A5E4MZD9_9HEMI</name>
<dbReference type="AlphaFoldDB" id="A0A5E4MZD9"/>
<proteinExistence type="predicted"/>
<evidence type="ECO:0000313" key="2">
    <source>
        <dbReference type="Proteomes" id="UP000325440"/>
    </source>
</evidence>
<protein>
    <submittedName>
        <fullName evidence="1">Uncharacterized protein</fullName>
    </submittedName>
</protein>
<dbReference type="Proteomes" id="UP000325440">
    <property type="component" value="Unassembled WGS sequence"/>
</dbReference>
<keyword evidence="2" id="KW-1185">Reference proteome</keyword>
<organism evidence="1 2">
    <name type="scientific">Cinara cedri</name>
    <dbReference type="NCBI Taxonomy" id="506608"/>
    <lineage>
        <taxon>Eukaryota</taxon>
        <taxon>Metazoa</taxon>
        <taxon>Ecdysozoa</taxon>
        <taxon>Arthropoda</taxon>
        <taxon>Hexapoda</taxon>
        <taxon>Insecta</taxon>
        <taxon>Pterygota</taxon>
        <taxon>Neoptera</taxon>
        <taxon>Paraneoptera</taxon>
        <taxon>Hemiptera</taxon>
        <taxon>Sternorrhyncha</taxon>
        <taxon>Aphidomorpha</taxon>
        <taxon>Aphidoidea</taxon>
        <taxon>Aphididae</taxon>
        <taxon>Lachninae</taxon>
        <taxon>Cinara</taxon>
    </lineage>
</organism>
<evidence type="ECO:0000313" key="1">
    <source>
        <dbReference type="EMBL" id="VVC35705.1"/>
    </source>
</evidence>
<sequence>MFINIDGSPLEKWDPKDYVKSWMINYKSAKDTRTKLCRSAIDENSENKSNL</sequence>
<dbReference type="EMBL" id="CABPRJ010001427">
    <property type="protein sequence ID" value="VVC35705.1"/>
    <property type="molecule type" value="Genomic_DNA"/>
</dbReference>
<reference evidence="1 2" key="1">
    <citation type="submission" date="2019-08" db="EMBL/GenBank/DDBJ databases">
        <authorList>
            <person name="Alioto T."/>
            <person name="Alioto T."/>
            <person name="Gomez Garrido J."/>
        </authorList>
    </citation>
    <scope>NUCLEOTIDE SEQUENCE [LARGE SCALE GENOMIC DNA]</scope>
</reference>
<accession>A0A5E4MZD9</accession>
<dbReference type="OrthoDB" id="5560627at2759"/>
<gene>
    <name evidence="1" type="ORF">CINCED_3A025883</name>
</gene>